<dbReference type="Proteomes" id="UP000237798">
    <property type="component" value="Unassembled WGS sequence"/>
</dbReference>
<dbReference type="RefSeq" id="WP_106008482.1">
    <property type="nucleotide sequence ID" value="NZ_PVXP01000009.1"/>
</dbReference>
<evidence type="ECO:0000313" key="2">
    <source>
        <dbReference type="Proteomes" id="UP000237798"/>
    </source>
</evidence>
<protein>
    <submittedName>
        <fullName evidence="1">Uncharacterized protein</fullName>
    </submittedName>
</protein>
<dbReference type="AlphaFoldDB" id="A0A2T0BQ15"/>
<dbReference type="EMBL" id="PVXP01000009">
    <property type="protein sequence ID" value="PRR85973.1"/>
    <property type="molecule type" value="Genomic_DNA"/>
</dbReference>
<evidence type="ECO:0000313" key="1">
    <source>
        <dbReference type="EMBL" id="PRR85973.1"/>
    </source>
</evidence>
<reference evidence="1 2" key="1">
    <citation type="submission" date="2018-03" db="EMBL/GenBank/DDBJ databases">
        <title>Genome sequence of Clostridium luticellarii DSM 29923.</title>
        <authorList>
            <person name="Poehlein A."/>
            <person name="Daniel R."/>
        </authorList>
    </citation>
    <scope>NUCLEOTIDE SEQUENCE [LARGE SCALE GENOMIC DNA]</scope>
    <source>
        <strain evidence="1 2">DSM 29923</strain>
    </source>
</reference>
<organism evidence="1 2">
    <name type="scientific">Clostridium luticellarii</name>
    <dbReference type="NCBI Taxonomy" id="1691940"/>
    <lineage>
        <taxon>Bacteria</taxon>
        <taxon>Bacillati</taxon>
        <taxon>Bacillota</taxon>
        <taxon>Clostridia</taxon>
        <taxon>Eubacteriales</taxon>
        <taxon>Clostridiaceae</taxon>
        <taxon>Clostridium</taxon>
    </lineage>
</organism>
<dbReference type="OrthoDB" id="1932585at2"/>
<name>A0A2T0BQ15_9CLOT</name>
<keyword evidence="2" id="KW-1185">Reference proteome</keyword>
<proteinExistence type="predicted"/>
<sequence length="104" mass="11749">MKDYTIWLKGGNSIGGTAKEDDLIGLKECFKKVKHRSYSGYEFEDTEGIVCVCLSDVQAIAITECTENKDIGFNTDSQISPDDVKKCAREFSKRLKDSLQEMKR</sequence>
<gene>
    <name evidence="1" type="ORF">CLLU_10010</name>
</gene>
<comment type="caution">
    <text evidence="1">The sequence shown here is derived from an EMBL/GenBank/DDBJ whole genome shotgun (WGS) entry which is preliminary data.</text>
</comment>
<accession>A0A2T0BQ15</accession>